<dbReference type="EMBL" id="ASPP01011452">
    <property type="protein sequence ID" value="ETO21612.1"/>
    <property type="molecule type" value="Genomic_DNA"/>
</dbReference>
<dbReference type="Proteomes" id="UP000023152">
    <property type="component" value="Unassembled WGS sequence"/>
</dbReference>
<name>X6N8H7_RETFI</name>
<evidence type="ECO:0000313" key="3">
    <source>
        <dbReference type="Proteomes" id="UP000023152"/>
    </source>
</evidence>
<protein>
    <submittedName>
        <fullName evidence="1">Uncharacterized protein</fullName>
    </submittedName>
</protein>
<dbReference type="OrthoDB" id="10059602at2759"/>
<reference evidence="1 3" key="1">
    <citation type="journal article" date="2013" name="Curr. Biol.">
        <title>The Genome of the Foraminiferan Reticulomyxa filosa.</title>
        <authorList>
            <person name="Glockner G."/>
            <person name="Hulsmann N."/>
            <person name="Schleicher M."/>
            <person name="Noegel A.A."/>
            <person name="Eichinger L."/>
            <person name="Gallinger C."/>
            <person name="Pawlowski J."/>
            <person name="Sierra R."/>
            <person name="Euteneuer U."/>
            <person name="Pillet L."/>
            <person name="Moustafa A."/>
            <person name="Platzer M."/>
            <person name="Groth M."/>
            <person name="Szafranski K."/>
            <person name="Schliwa M."/>
        </authorList>
    </citation>
    <scope>NUCLEOTIDE SEQUENCE [LARGE SCALE GENOMIC DNA]</scope>
</reference>
<accession>X6N8H7</accession>
<dbReference type="EMBL" id="ASPP01009201">
    <property type="protein sequence ID" value="ETO24475.1"/>
    <property type="molecule type" value="Genomic_DNA"/>
</dbReference>
<evidence type="ECO:0000313" key="2">
    <source>
        <dbReference type="EMBL" id="ETO24475.1"/>
    </source>
</evidence>
<sequence length="183" mass="21445">MKNVTLFFLFRKEKQYRVDIQITVFSFFQRNCKKPIKINETKNEWKIPVIKSDKNGNSFVDYKVYRLNDKEEIGSMSDPIKVQSSHLPKKIIFLIHFQFFKSILRTGIKLRETPGDYNFDWHCAPNKQFIINLDAAVHIRTSNGQQVLLEQGQLFAVEDIDGKGHQSRAVDGMPRKSVFIVYE</sequence>
<gene>
    <name evidence="2" type="ORF">RFI_12681</name>
    <name evidence="1" type="ORF">RFI_15590</name>
</gene>
<keyword evidence="3" id="KW-1185">Reference proteome</keyword>
<reference evidence="1" key="2">
    <citation type="submission" date="2013-05" db="EMBL/GenBank/DDBJ databases">
        <authorList>
            <person name="Gloeckner G."/>
            <person name="Szafranski K."/>
            <person name="Schliwa M."/>
        </authorList>
    </citation>
    <scope>NUCLEOTIDE SEQUENCE</scope>
</reference>
<proteinExistence type="predicted"/>
<evidence type="ECO:0000313" key="1">
    <source>
        <dbReference type="EMBL" id="ETO21612.1"/>
    </source>
</evidence>
<dbReference type="AlphaFoldDB" id="X6N8H7"/>
<organism evidence="1 3">
    <name type="scientific">Reticulomyxa filosa</name>
    <dbReference type="NCBI Taxonomy" id="46433"/>
    <lineage>
        <taxon>Eukaryota</taxon>
        <taxon>Sar</taxon>
        <taxon>Rhizaria</taxon>
        <taxon>Retaria</taxon>
        <taxon>Foraminifera</taxon>
        <taxon>Monothalamids</taxon>
        <taxon>Reticulomyxidae</taxon>
        <taxon>Reticulomyxa</taxon>
    </lineage>
</organism>
<comment type="caution">
    <text evidence="1">The sequence shown here is derived from an EMBL/GenBank/DDBJ whole genome shotgun (WGS) entry which is preliminary data.</text>
</comment>